<keyword evidence="3" id="KW-0472">Membrane</keyword>
<gene>
    <name evidence="5" type="ORF">GSB_153774</name>
</gene>
<feature type="non-terminal residue" evidence="5">
    <location>
        <position position="1"/>
    </location>
</feature>
<reference evidence="6" key="1">
    <citation type="submission" date="2012-02" db="EMBL/GenBank/DDBJ databases">
        <title>Genome sequencing of Giardia lamblia Genotypes A2 and B isolates (DH and GS) and comparative analysis with the genomes of Genotypes A1 and E (WB and Pig).</title>
        <authorList>
            <person name="Adam R."/>
            <person name="Dahlstrom E."/>
            <person name="Martens C."/>
            <person name="Bruno D."/>
            <person name="Barbian K."/>
            <person name="Porcella S.F."/>
            <person name="Nash T."/>
        </authorList>
    </citation>
    <scope>NUCLEOTIDE SEQUENCE</scope>
    <source>
        <strain evidence="6">GS</strain>
    </source>
</reference>
<dbReference type="AlphaFoldDB" id="V6TNC5"/>
<feature type="compositionally biased region" description="Basic and acidic residues" evidence="2">
    <location>
        <begin position="68"/>
        <end position="81"/>
    </location>
</feature>
<evidence type="ECO:0000313" key="5">
    <source>
        <dbReference type="EMBL" id="ESU40124.1"/>
    </source>
</evidence>
<dbReference type="InterPro" id="IPR013128">
    <property type="entry name" value="Peptidase_C1A"/>
</dbReference>
<protein>
    <submittedName>
        <fullName evidence="5">Cysteine protease, papain family</fullName>
    </submittedName>
</protein>
<evidence type="ECO:0000256" key="3">
    <source>
        <dbReference type="SAM" id="Phobius"/>
    </source>
</evidence>
<name>V6TNC5_GIAIN</name>
<evidence type="ECO:0000256" key="2">
    <source>
        <dbReference type="SAM" id="MobiDB-lite"/>
    </source>
</evidence>
<proteinExistence type="inferred from homology"/>
<dbReference type="GO" id="GO:0008234">
    <property type="term" value="F:cysteine-type peptidase activity"/>
    <property type="evidence" value="ECO:0007669"/>
    <property type="project" value="InterPro"/>
</dbReference>
<dbReference type="VEuPathDB" id="GiardiaDB:DHA2_153480"/>
<dbReference type="EMBL" id="AHHH01000315">
    <property type="protein sequence ID" value="ESU40124.1"/>
    <property type="molecule type" value="Genomic_DNA"/>
</dbReference>
<evidence type="ECO:0000259" key="4">
    <source>
        <dbReference type="SMART" id="SM00645"/>
    </source>
</evidence>
<dbReference type="Proteomes" id="UP000018040">
    <property type="component" value="Unassembled WGS sequence"/>
</dbReference>
<keyword evidence="3" id="KW-0812">Transmembrane</keyword>
<dbReference type="VEuPathDB" id="GiardiaDB:GL50803_00114915"/>
<dbReference type="PROSITE" id="PS00139">
    <property type="entry name" value="THIOL_PROTEASE_CYS"/>
    <property type="match status" value="1"/>
</dbReference>
<evidence type="ECO:0000313" key="6">
    <source>
        <dbReference type="Proteomes" id="UP000018040"/>
    </source>
</evidence>
<feature type="domain" description="Peptidase C1A papain C-terminal" evidence="4">
    <location>
        <begin position="289"/>
        <end position="647"/>
    </location>
</feature>
<dbReference type="VEuPathDB" id="GiardiaDB:GL50581_4531"/>
<comment type="caution">
    <text evidence="5">The sequence shown here is derived from an EMBL/GenBank/DDBJ whole genome shotgun (WGS) entry which is preliminary data.</text>
</comment>
<dbReference type="InterPro" id="IPR038765">
    <property type="entry name" value="Papain-like_cys_pep_sf"/>
</dbReference>
<dbReference type="InterPro" id="IPR039417">
    <property type="entry name" value="Peptidase_C1A_papain-like"/>
</dbReference>
<feature type="transmembrane region" description="Helical" evidence="3">
    <location>
        <begin position="713"/>
        <end position="733"/>
    </location>
</feature>
<feature type="compositionally biased region" description="Low complexity" evidence="2">
    <location>
        <begin position="40"/>
        <end position="67"/>
    </location>
</feature>
<keyword evidence="5" id="KW-0645">Protease</keyword>
<accession>V6TNC5</accession>
<keyword evidence="5" id="KW-0378">Hydrolase</keyword>
<dbReference type="PANTHER" id="PTHR12411">
    <property type="entry name" value="CYSTEINE PROTEASE FAMILY C1-RELATED"/>
    <property type="match status" value="1"/>
</dbReference>
<keyword evidence="3" id="KW-1133">Transmembrane helix</keyword>
<dbReference type="Pfam" id="PF00112">
    <property type="entry name" value="Peptidase_C1"/>
    <property type="match status" value="2"/>
</dbReference>
<sequence length="757" mass="82584">VHLQRACAGLPTCLTRACDRGQRFPTVSFVPARGASAPIGAAGSARGTTSAAGTAASAPRAIRGPVRSPREERRGRTGGHGEHLPLLWSPFSVCCQVLCSTCTVGPHPRAAPHSSFKKEPQMLMLALSLLHAALAARDPFSIHLECGRAFERFVGLYGKAYDTPGERLEAERSFCAHLEHLRRLRREGHKHVEFGITPRMDRRPSAGLLPPRSLGGGEWGDAAAGTCSRDSKSNKYTNCNVGAYALGPDLKGENTASNSQSTTDKSKKQDDFFLVDVRDMNVQGRQRTLPQSVDLREVGFVTRAKDQGLCGSCYEFTTIEVLENLMLVDADLYTQAKYVDPKPFPANYFCNFSTTASDAGSKTTTDCSSTLITVSNRTPNEYSNIPENWKSYSASTLRLSVQFLLDNLIGGNYCNGGNYYRAVSDFVNKLGKLAKESECIYREYATSEKAKPDDGSKCSSDSIGDFNPAFVSMPMKKKATTSTATNGDEYEYTTNGDGISPTTYGVYQILRNDGVPSSGLITEEMDKGKFAAWERNVMNVLARGVGLAAAMHTESGVDTAVDGDKYESVVSAALSFNLYKGGVFPDVKCVRATTNHQVMLVGYGLYKGRAVWILRNSWGTGWGVSGYYYIGRGSNSLCHELTVEYTMPRFYGPDRDGVHPFFLSELNETQAVTLADAVRASPFSSKIKRCVNGLDTVDAYGGTMCEAVTVSTWNYVLVGVLAIVLFFLGRYCMQYYFCAPEYIFHSPVNLSLPGRSV</sequence>
<dbReference type="InterPro" id="IPR000169">
    <property type="entry name" value="Pept_cys_AS"/>
</dbReference>
<organism evidence="5 6">
    <name type="scientific">Giardia intestinalis</name>
    <name type="common">Giardia lamblia</name>
    <dbReference type="NCBI Taxonomy" id="5741"/>
    <lineage>
        <taxon>Eukaryota</taxon>
        <taxon>Metamonada</taxon>
        <taxon>Diplomonadida</taxon>
        <taxon>Hexamitidae</taxon>
        <taxon>Giardiinae</taxon>
        <taxon>Giardia</taxon>
    </lineage>
</organism>
<dbReference type="CDD" id="cd02248">
    <property type="entry name" value="Peptidase_C1A"/>
    <property type="match status" value="1"/>
</dbReference>
<feature type="region of interest" description="Disordered" evidence="2">
    <location>
        <begin position="40"/>
        <end position="81"/>
    </location>
</feature>
<dbReference type="OrthoDB" id="10253408at2759"/>
<comment type="similarity">
    <text evidence="1">Belongs to the peptidase C1 family.</text>
</comment>
<dbReference type="SUPFAM" id="SSF54001">
    <property type="entry name" value="Cysteine proteinases"/>
    <property type="match status" value="1"/>
</dbReference>
<dbReference type="Gene3D" id="3.90.70.10">
    <property type="entry name" value="Cysteine proteinases"/>
    <property type="match status" value="1"/>
</dbReference>
<dbReference type="SMART" id="SM00645">
    <property type="entry name" value="Pept_C1"/>
    <property type="match status" value="1"/>
</dbReference>
<dbReference type="VEuPathDB" id="GiardiaDB:QR46_1625"/>
<dbReference type="GO" id="GO:0006508">
    <property type="term" value="P:proteolysis"/>
    <property type="evidence" value="ECO:0007669"/>
    <property type="project" value="UniProtKB-KW"/>
</dbReference>
<dbReference type="InterPro" id="IPR000668">
    <property type="entry name" value="Peptidase_C1A_C"/>
</dbReference>
<evidence type="ECO:0000256" key="1">
    <source>
        <dbReference type="ARBA" id="ARBA00008455"/>
    </source>
</evidence>
<reference evidence="5 6" key="2">
    <citation type="journal article" date="2013" name="Genome Biol. Evol.">
        <title>Genome sequencing of Giardia lamblia genotypes A2 and B isolates (DH and GS) and comparative analysis with the genomes of genotypes A1 and E (WB and Pig).</title>
        <authorList>
            <person name="Adam R.D."/>
            <person name="Dahlstrom E.W."/>
            <person name="Martens C.A."/>
            <person name="Bruno D.P."/>
            <person name="Barbian K.D."/>
            <person name="Ricklefs S.M."/>
            <person name="Hernandez M.M."/>
            <person name="Narla N.P."/>
            <person name="Patel R.B."/>
            <person name="Porcella S.F."/>
            <person name="Nash T.E."/>
        </authorList>
    </citation>
    <scope>NUCLEOTIDE SEQUENCE [LARGE SCALE GENOMIC DNA]</scope>
    <source>
        <strain evidence="5 6">GS</strain>
    </source>
</reference>